<dbReference type="AlphaFoldDB" id="A0A8S9XM35"/>
<dbReference type="Gene3D" id="3.90.1200.10">
    <property type="match status" value="1"/>
</dbReference>
<dbReference type="SUPFAM" id="SSF56112">
    <property type="entry name" value="Protein kinase-like (PK-like)"/>
    <property type="match status" value="1"/>
</dbReference>
<protein>
    <recommendedName>
        <fullName evidence="1">CHK kinase-like domain-containing protein</fullName>
    </recommendedName>
</protein>
<evidence type="ECO:0000259" key="1">
    <source>
        <dbReference type="SMART" id="SM00587"/>
    </source>
</evidence>
<evidence type="ECO:0000313" key="3">
    <source>
        <dbReference type="Proteomes" id="UP000466442"/>
    </source>
</evidence>
<keyword evidence="3" id="KW-1185">Reference proteome</keyword>
<dbReference type="PANTHER" id="PTHR11012:SF56">
    <property type="entry name" value="CHK KINASE-LIKE DOMAIN-CONTAINING PROTEIN-RELATED"/>
    <property type="match status" value="1"/>
</dbReference>
<dbReference type="SMART" id="SM00587">
    <property type="entry name" value="CHK"/>
    <property type="match status" value="1"/>
</dbReference>
<gene>
    <name evidence="2" type="ORF">GE061_015098</name>
</gene>
<dbReference type="Proteomes" id="UP000466442">
    <property type="component" value="Unassembled WGS sequence"/>
</dbReference>
<comment type="caution">
    <text evidence="2">The sequence shown here is derived from an EMBL/GenBank/DDBJ whole genome shotgun (WGS) entry which is preliminary data.</text>
</comment>
<proteinExistence type="predicted"/>
<name>A0A8S9XM35_APOLU</name>
<organism evidence="2 3">
    <name type="scientific">Apolygus lucorum</name>
    <name type="common">Small green plant bug</name>
    <name type="synonym">Lygocoris lucorum</name>
    <dbReference type="NCBI Taxonomy" id="248454"/>
    <lineage>
        <taxon>Eukaryota</taxon>
        <taxon>Metazoa</taxon>
        <taxon>Ecdysozoa</taxon>
        <taxon>Arthropoda</taxon>
        <taxon>Hexapoda</taxon>
        <taxon>Insecta</taxon>
        <taxon>Pterygota</taxon>
        <taxon>Neoptera</taxon>
        <taxon>Paraneoptera</taxon>
        <taxon>Hemiptera</taxon>
        <taxon>Heteroptera</taxon>
        <taxon>Panheteroptera</taxon>
        <taxon>Cimicomorpha</taxon>
        <taxon>Miridae</taxon>
        <taxon>Mirini</taxon>
        <taxon>Apolygus</taxon>
    </lineage>
</organism>
<sequence length="420" mass="47598">MDCSADYLGMGPKFVRTIFNQYFCNRPEIPGKPNQTGTVHVEIIIHPDNSPDVHSEHFTSHTKRVHLRFVSTHGENMDASMIIKTQKKWKNLIQASNYNTLFRTEIKIYSTVLPMMTAVMAQIGVNREALWPVMYGCQSDNLLALQDLTDLGFEVNSMKSGLGADDSLLVVQNIARFHAMSKTLVDLGSVSLPSEKSSEIVVDKIYRTLFEVMCHAMEMDWTAEWLPVAKWIRGRQAGILRTVGQLLRKHDKRFAVVNHGDLWTSNIMFKRSSSDNRATSVRFVDFQLCNVNSFIWDLQFFFWTSVNHKVRATSKRCLLREYQNSLEANLKSLGYGGYIPTFSDVLSESRRVEIAGLVFLLFGAVARSDVPRAMDMDKLMTHSPLEVANKAVFADPRAQEIVGEDLKSLSQLGIIPPIIR</sequence>
<dbReference type="InterPro" id="IPR015897">
    <property type="entry name" value="CHK_kinase-like"/>
</dbReference>
<dbReference type="EMBL" id="WIXP02000006">
    <property type="protein sequence ID" value="KAF6209351.1"/>
    <property type="molecule type" value="Genomic_DNA"/>
</dbReference>
<dbReference type="PANTHER" id="PTHR11012">
    <property type="entry name" value="PROTEIN KINASE-LIKE DOMAIN-CONTAINING"/>
    <property type="match status" value="1"/>
</dbReference>
<dbReference type="InterPro" id="IPR011009">
    <property type="entry name" value="Kinase-like_dom_sf"/>
</dbReference>
<feature type="domain" description="CHK kinase-like" evidence="1">
    <location>
        <begin position="143"/>
        <end position="332"/>
    </location>
</feature>
<dbReference type="Pfam" id="PF02958">
    <property type="entry name" value="EcKL"/>
    <property type="match status" value="1"/>
</dbReference>
<reference evidence="2" key="1">
    <citation type="journal article" date="2021" name="Mol. Ecol. Resour.">
        <title>Apolygus lucorum genome provides insights into omnivorousness and mesophyll feeding.</title>
        <authorList>
            <person name="Liu Y."/>
            <person name="Liu H."/>
            <person name="Wang H."/>
            <person name="Huang T."/>
            <person name="Liu B."/>
            <person name="Yang B."/>
            <person name="Yin L."/>
            <person name="Li B."/>
            <person name="Zhang Y."/>
            <person name="Zhang S."/>
            <person name="Jiang F."/>
            <person name="Zhang X."/>
            <person name="Ren Y."/>
            <person name="Wang B."/>
            <person name="Wang S."/>
            <person name="Lu Y."/>
            <person name="Wu K."/>
            <person name="Fan W."/>
            <person name="Wang G."/>
        </authorList>
    </citation>
    <scope>NUCLEOTIDE SEQUENCE</scope>
    <source>
        <strain evidence="2">12Hb</strain>
    </source>
</reference>
<accession>A0A8S9XM35</accession>
<dbReference type="InterPro" id="IPR004119">
    <property type="entry name" value="EcKL"/>
</dbReference>
<dbReference type="OrthoDB" id="8250698at2759"/>
<evidence type="ECO:0000313" key="2">
    <source>
        <dbReference type="EMBL" id="KAF6209351.1"/>
    </source>
</evidence>